<evidence type="ECO:0000259" key="1">
    <source>
        <dbReference type="Pfam" id="PF04961"/>
    </source>
</evidence>
<dbReference type="AlphaFoldDB" id="A0A1I6FZF6"/>
<dbReference type="Proteomes" id="UP000198531">
    <property type="component" value="Unassembled WGS sequence"/>
</dbReference>
<protein>
    <submittedName>
        <fullName evidence="2">Formiminotetrahydrofolate cyclodeaminase</fullName>
    </submittedName>
</protein>
<accession>A0A1I6FZF6</accession>
<proteinExistence type="predicted"/>
<dbReference type="STRING" id="553469.SAMN04487947_0296"/>
<dbReference type="OrthoDB" id="214546at2157"/>
<dbReference type="InterPro" id="IPR036178">
    <property type="entry name" value="Formintransfe-cycloase-like_sf"/>
</dbReference>
<dbReference type="EMBL" id="FOYT01000001">
    <property type="protein sequence ID" value="SFR35294.1"/>
    <property type="molecule type" value="Genomic_DNA"/>
</dbReference>
<dbReference type="Pfam" id="PF04961">
    <property type="entry name" value="FTCD_C"/>
    <property type="match status" value="1"/>
</dbReference>
<dbReference type="SUPFAM" id="SSF101262">
    <property type="entry name" value="Methenyltetrahydrofolate cyclohydrolase-like"/>
    <property type="match status" value="1"/>
</dbReference>
<dbReference type="RefSeq" id="WP_089803969.1">
    <property type="nucleotide sequence ID" value="NZ_FOYT01000001.1"/>
</dbReference>
<feature type="domain" description="Cyclodeaminase/cyclohydrolase" evidence="1">
    <location>
        <begin position="8"/>
        <end position="174"/>
    </location>
</feature>
<evidence type="ECO:0000313" key="3">
    <source>
        <dbReference type="Proteomes" id="UP000198531"/>
    </source>
</evidence>
<name>A0A1I6FZF6_9EURY</name>
<dbReference type="Gene3D" id="1.20.120.680">
    <property type="entry name" value="Formiminotetrahydrofolate cyclodeaminase monomer, up-and-down helical bundle"/>
    <property type="match status" value="1"/>
</dbReference>
<reference evidence="3" key="1">
    <citation type="submission" date="2016-10" db="EMBL/GenBank/DDBJ databases">
        <authorList>
            <person name="Varghese N."/>
            <person name="Submissions S."/>
        </authorList>
    </citation>
    <scope>NUCLEOTIDE SEQUENCE [LARGE SCALE GENOMIC DNA]</scope>
    <source>
        <strain evidence="3">CGMCC 1.7736</strain>
    </source>
</reference>
<organism evidence="2 3">
    <name type="scientific">Halogeometricum rufum</name>
    <dbReference type="NCBI Taxonomy" id="553469"/>
    <lineage>
        <taxon>Archaea</taxon>
        <taxon>Methanobacteriati</taxon>
        <taxon>Methanobacteriota</taxon>
        <taxon>Stenosarchaea group</taxon>
        <taxon>Halobacteria</taxon>
        <taxon>Halobacteriales</taxon>
        <taxon>Haloferacaceae</taxon>
        <taxon>Halogeometricum</taxon>
    </lineage>
</organism>
<dbReference type="GO" id="GO:0003824">
    <property type="term" value="F:catalytic activity"/>
    <property type="evidence" value="ECO:0007669"/>
    <property type="project" value="InterPro"/>
</dbReference>
<gene>
    <name evidence="2" type="ORF">SAMN04487947_0296</name>
</gene>
<evidence type="ECO:0000313" key="2">
    <source>
        <dbReference type="EMBL" id="SFR35294.1"/>
    </source>
</evidence>
<sequence length="195" mass="19826">MSYEEQPIGAFLDAVASERVVPAGGTSAAVVGATGAALCEMVCIHTLAKSERSGEGSALASAGEELAALRRQLLTLADRDADAVEALLSADDGERTTAAKRATGVPLSTAEACLAVVESAAVVAAEGTPNAVPDAGTGVFLAHAALRASTFTVRCNLDAIDDPSVVDRMRRRATELEADADRAVDEAMAAVRDAS</sequence>
<dbReference type="InterPro" id="IPR007044">
    <property type="entry name" value="Cyclodeamin/CycHdrlase"/>
</dbReference>
<keyword evidence="3" id="KW-1185">Reference proteome</keyword>